<keyword evidence="6" id="KW-1185">Reference proteome</keyword>
<dbReference type="InterPro" id="IPR043128">
    <property type="entry name" value="Rev_trsase/Diguanyl_cyclase"/>
</dbReference>
<dbReference type="Gene3D" id="3.10.10.10">
    <property type="entry name" value="HIV Type 1 Reverse Transcriptase, subunit A, domain 1"/>
    <property type="match status" value="1"/>
</dbReference>
<dbReference type="Proteomes" id="UP000007800">
    <property type="component" value="Unassembled WGS sequence"/>
</dbReference>
<dbReference type="GeneID" id="9045757"/>
<dbReference type="PANTHER" id="PTHR33064:SF37">
    <property type="entry name" value="RIBONUCLEASE H"/>
    <property type="match status" value="1"/>
</dbReference>
<evidence type="ECO:0000313" key="6">
    <source>
        <dbReference type="Proteomes" id="UP000007800"/>
    </source>
</evidence>
<feature type="compositionally biased region" description="Basic and acidic residues" evidence="2">
    <location>
        <begin position="55"/>
        <end position="66"/>
    </location>
</feature>
<dbReference type="PROSITE" id="PS50878">
    <property type="entry name" value="RT_POL"/>
    <property type="match status" value="1"/>
</dbReference>
<name>C5LV36_PERM5</name>
<accession>C5LV36</accession>
<dbReference type="InterPro" id="IPR036875">
    <property type="entry name" value="Znf_CCHC_sf"/>
</dbReference>
<dbReference type="SUPFAM" id="SSF57756">
    <property type="entry name" value="Retrovirus zinc finger-like domains"/>
    <property type="match status" value="1"/>
</dbReference>
<evidence type="ECO:0000256" key="1">
    <source>
        <dbReference type="PROSITE-ProRule" id="PRU00047"/>
    </source>
</evidence>
<evidence type="ECO:0000313" key="5">
    <source>
        <dbReference type="EMBL" id="EEQ99404.1"/>
    </source>
</evidence>
<evidence type="ECO:0000259" key="3">
    <source>
        <dbReference type="PROSITE" id="PS50158"/>
    </source>
</evidence>
<organism evidence="6">
    <name type="scientific">Perkinsus marinus (strain ATCC 50983 / TXsc)</name>
    <dbReference type="NCBI Taxonomy" id="423536"/>
    <lineage>
        <taxon>Eukaryota</taxon>
        <taxon>Sar</taxon>
        <taxon>Alveolata</taxon>
        <taxon>Perkinsozoa</taxon>
        <taxon>Perkinsea</taxon>
        <taxon>Perkinsida</taxon>
        <taxon>Perkinsidae</taxon>
        <taxon>Perkinsus</taxon>
    </lineage>
</organism>
<keyword evidence="1" id="KW-0862">Zinc</keyword>
<dbReference type="PANTHER" id="PTHR33064">
    <property type="entry name" value="POL PROTEIN"/>
    <property type="match status" value="1"/>
</dbReference>
<dbReference type="RefSeq" id="XP_002766687.1">
    <property type="nucleotide sequence ID" value="XM_002766641.1"/>
</dbReference>
<dbReference type="GO" id="GO:0003676">
    <property type="term" value="F:nucleic acid binding"/>
    <property type="evidence" value="ECO:0007669"/>
    <property type="project" value="InterPro"/>
</dbReference>
<dbReference type="Pfam" id="PF00078">
    <property type="entry name" value="RVT_1"/>
    <property type="match status" value="1"/>
</dbReference>
<dbReference type="InterPro" id="IPR043502">
    <property type="entry name" value="DNA/RNA_pol_sf"/>
</dbReference>
<sequence>MRESGLALRVLPKAELSALESEALDQRGVGPELYYSPSGNPNVNPHAPQGLAKSGDTDQKQPDGSRKARNKKKHKVVDGKFSQGSAKPTKVDVKNNKRDPKKVLAFKEGRCFDCNEKGHRASECLKRVVESSVAIEKDGSPQQDQCGDPQCTSHFVSTAVAVSYAVPASSGDGHNSIAGKVASLGLISVKQNAGDQLPPLPVANIECKKRHPTIRHRGYPLAPEKRRIAEETLRDYEKKGYIEFIDKDGPPDQWISPCFLKRKKSDAWRLLTDLRSVNKRLPIPRWATSFASLDVKDAFYTVRVSHQSSELLGATVGYHTFRWKVLAQGLCTAPYWWSRQIHWILSGISELDKFKGRVVVLTFVDDILICGDAVETTRAVLEIICKRLADYHIPISPEKTQPPTDIIGFLGMRLSSNGWQPEPAAVAALESLPRTLNKQQLQSVLGTINYLRAAYGQGELQVNLAPLQDILGKNKPYKWTDLHDAALDWLRSALRQHVFDFQPIDSELEEGEGFVLQTDASDCGISYVLWRVRFGECPGALSEMGDLNSEYSGPTPDILAEHGAVLMVGSRRLRGHEKRYATFDCEGLALVEGLRRARLLLLIATKSGRRAPVVVQSDSAVAIHKVQAVPDYSEFTRNQVRYKRWCRWVESVVDVLPFVRIFHCRGSQNCLSDMFSRVLAEADTDTMGVYSTTAVLVCDNFDNSSLCSEEDDEALMNDSLPTDDGVAVLPVAGQRLEEDVPPELIGLVNSNGVRRVDLD</sequence>
<feature type="region of interest" description="Disordered" evidence="2">
    <location>
        <begin position="29"/>
        <end position="95"/>
    </location>
</feature>
<dbReference type="InterPro" id="IPR051320">
    <property type="entry name" value="Viral_Replic_Matur_Polypro"/>
</dbReference>
<feature type="domain" description="CCHC-type" evidence="3">
    <location>
        <begin position="110"/>
        <end position="124"/>
    </location>
</feature>
<evidence type="ECO:0000259" key="4">
    <source>
        <dbReference type="PROSITE" id="PS50878"/>
    </source>
</evidence>
<dbReference type="SUPFAM" id="SSF56672">
    <property type="entry name" value="DNA/RNA polymerases"/>
    <property type="match status" value="1"/>
</dbReference>
<dbReference type="GO" id="GO:0008270">
    <property type="term" value="F:zinc ion binding"/>
    <property type="evidence" value="ECO:0007669"/>
    <property type="project" value="UniProtKB-KW"/>
</dbReference>
<keyword evidence="1" id="KW-0863">Zinc-finger</keyword>
<dbReference type="OrthoDB" id="6724604at2759"/>
<dbReference type="Gene3D" id="3.30.70.270">
    <property type="match status" value="2"/>
</dbReference>
<dbReference type="InterPro" id="IPR000477">
    <property type="entry name" value="RT_dom"/>
</dbReference>
<protein>
    <submittedName>
        <fullName evidence="5">Gag/pol/env polyprotein, putative</fullName>
    </submittedName>
</protein>
<dbReference type="EMBL" id="GG685747">
    <property type="protein sequence ID" value="EEQ99404.1"/>
    <property type="molecule type" value="Genomic_DNA"/>
</dbReference>
<reference evidence="5 6" key="1">
    <citation type="submission" date="2008-07" db="EMBL/GenBank/DDBJ databases">
        <authorList>
            <person name="El-Sayed N."/>
            <person name="Caler E."/>
            <person name="Inman J."/>
            <person name="Amedeo P."/>
            <person name="Hass B."/>
            <person name="Wortman J."/>
        </authorList>
    </citation>
    <scope>NUCLEOTIDE SEQUENCE [LARGE SCALE GENOMIC DNA]</scope>
    <source>
        <strain evidence="6">ATCC 50983 / TXsc</strain>
    </source>
</reference>
<feature type="domain" description="Reverse transcriptase" evidence="4">
    <location>
        <begin position="226"/>
        <end position="414"/>
    </location>
</feature>
<dbReference type="PROSITE" id="PS50158">
    <property type="entry name" value="ZF_CCHC"/>
    <property type="match status" value="1"/>
</dbReference>
<gene>
    <name evidence="5" type="ORF">Pmar_PMAR012068</name>
</gene>
<proteinExistence type="predicted"/>
<dbReference type="InParanoid" id="C5LV36"/>
<keyword evidence="1" id="KW-0479">Metal-binding</keyword>
<evidence type="ECO:0000256" key="2">
    <source>
        <dbReference type="SAM" id="MobiDB-lite"/>
    </source>
</evidence>
<dbReference type="AlphaFoldDB" id="C5LV36"/>
<dbReference type="InterPro" id="IPR001878">
    <property type="entry name" value="Znf_CCHC"/>
</dbReference>